<feature type="compositionally biased region" description="Basic and acidic residues" evidence="1">
    <location>
        <begin position="1"/>
        <end position="15"/>
    </location>
</feature>
<protein>
    <submittedName>
        <fullName evidence="2">Uncharacterized protein</fullName>
    </submittedName>
</protein>
<feature type="compositionally biased region" description="Basic and acidic residues" evidence="1">
    <location>
        <begin position="68"/>
        <end position="78"/>
    </location>
</feature>
<proteinExistence type="predicted"/>
<accession>A0A7J6KQV4</accession>
<comment type="caution">
    <text evidence="2">The sequence shown here is derived from an EMBL/GenBank/DDBJ whole genome shotgun (WGS) entry which is preliminary data.</text>
</comment>
<feature type="compositionally biased region" description="Basic residues" evidence="1">
    <location>
        <begin position="79"/>
        <end position="91"/>
    </location>
</feature>
<reference evidence="2 3" key="1">
    <citation type="submission" date="2020-04" db="EMBL/GenBank/DDBJ databases">
        <title>Perkinsus chesapeaki whole genome sequence.</title>
        <authorList>
            <person name="Bogema D.R."/>
        </authorList>
    </citation>
    <scope>NUCLEOTIDE SEQUENCE [LARGE SCALE GENOMIC DNA]</scope>
    <source>
        <strain evidence="2">ATCC PRA-425</strain>
    </source>
</reference>
<feature type="compositionally biased region" description="Acidic residues" evidence="1">
    <location>
        <begin position="48"/>
        <end position="63"/>
    </location>
</feature>
<dbReference type="AlphaFoldDB" id="A0A7J6KQV4"/>
<name>A0A7J6KQV4_PERCH</name>
<feature type="region of interest" description="Disordered" evidence="1">
    <location>
        <begin position="1"/>
        <end position="109"/>
    </location>
</feature>
<keyword evidence="3" id="KW-1185">Reference proteome</keyword>
<dbReference type="Proteomes" id="UP000591131">
    <property type="component" value="Unassembled WGS sequence"/>
</dbReference>
<feature type="compositionally biased region" description="Polar residues" evidence="1">
    <location>
        <begin position="16"/>
        <end position="29"/>
    </location>
</feature>
<evidence type="ECO:0000256" key="1">
    <source>
        <dbReference type="SAM" id="MobiDB-lite"/>
    </source>
</evidence>
<evidence type="ECO:0000313" key="3">
    <source>
        <dbReference type="Proteomes" id="UP000591131"/>
    </source>
</evidence>
<evidence type="ECO:0000313" key="2">
    <source>
        <dbReference type="EMBL" id="KAF4648886.1"/>
    </source>
</evidence>
<feature type="compositionally biased region" description="Basic and acidic residues" evidence="1">
    <location>
        <begin position="36"/>
        <end position="47"/>
    </location>
</feature>
<sequence>MSNTVEHSKINKSRTDTVGASSENVNSTIADGKMPSPDDKVNGKETLQEDGLDNDDVLEEDDTSYVIEDLRDKEDNTEKRRRRSTGSRNSRRSANSSQSSKFDNPLRDILGSMLDQPDTSLHVWQEDPLSLNALRELPVSELVERVISIGSSKSSLLYVGDDPLLEFRAPTGDQLGTSVTLVVY</sequence>
<organism evidence="2 3">
    <name type="scientific">Perkinsus chesapeaki</name>
    <name type="common">Clam parasite</name>
    <name type="synonym">Perkinsus andrewsi</name>
    <dbReference type="NCBI Taxonomy" id="330153"/>
    <lineage>
        <taxon>Eukaryota</taxon>
        <taxon>Sar</taxon>
        <taxon>Alveolata</taxon>
        <taxon>Perkinsozoa</taxon>
        <taxon>Perkinsea</taxon>
        <taxon>Perkinsida</taxon>
        <taxon>Perkinsidae</taxon>
        <taxon>Perkinsus</taxon>
    </lineage>
</organism>
<gene>
    <name evidence="2" type="ORF">FOL47_002688</name>
</gene>
<dbReference type="EMBL" id="JAAPAO010001763">
    <property type="protein sequence ID" value="KAF4648886.1"/>
    <property type="molecule type" value="Genomic_DNA"/>
</dbReference>